<dbReference type="InterPro" id="IPR009785">
    <property type="entry name" value="Prophage_Lj928_Orf309"/>
</dbReference>
<evidence type="ECO:0000313" key="1">
    <source>
        <dbReference type="EMBL" id="CCI82015.1"/>
    </source>
</evidence>
<dbReference type="RefSeq" id="WP_008470976.1">
    <property type="nucleotide sequence ID" value="NZ_AYZP01000002.1"/>
</dbReference>
<sequence length="297" mass="34091">MGKTNNELITFENTDYKLEITPAQVNFKGYQDLKDRMIKEAGGWDKHVVTADSYSADKKTRAELNRFKKELDKRRLEIVRKASEPIDKFNAELKDLAGIAKNAADHIGEGLKYFDDKARQDKHQQNLRLLGDIAKEYGVSLQKLDYQDKWDNKSTGWSSIEGDARKQFEVIKSDEDIRHENIKVIQERAEGFTNPTMSAAPYIELLDNLTLSTILAEMDNDHEQLQLVKQNKVRSEAQKKAMNNVELQGNKFINAETGEVVDEVYSMTLKFKCTEKQFVALSEYIKEQGLICEKVSE</sequence>
<dbReference type="Pfam" id="PF07083">
    <property type="entry name" value="DUF1351"/>
    <property type="match status" value="1"/>
</dbReference>
<reference evidence="1 2" key="1">
    <citation type="submission" date="2012-06" db="EMBL/GenBank/DDBJ databases">
        <title>Draft Genome Sequence of Lactobacillus hominis Strain CRBIP 24.179T, isolated from human intestine.</title>
        <authorList>
            <person name="Cousin S."/>
            <person name="Ma L."/>
            <person name="Bizet C."/>
            <person name="Loux V."/>
            <person name="Bouchier C."/>
            <person name="Clermont D."/>
            <person name="Creno S."/>
        </authorList>
    </citation>
    <scope>NUCLEOTIDE SEQUENCE [LARGE SCALE GENOMIC DNA]</scope>
    <source>
        <strain evidence="2">CRBIP 24.179T</strain>
    </source>
</reference>
<dbReference type="STRING" id="1423758.FC41_GL001090"/>
<dbReference type="PATRIC" id="fig|1423758.3.peg.1101"/>
<dbReference type="Proteomes" id="UP000009320">
    <property type="component" value="Unassembled WGS sequence"/>
</dbReference>
<protein>
    <submittedName>
        <fullName evidence="1">Orf309</fullName>
    </submittedName>
</protein>
<dbReference type="EMBL" id="CAKE01000012">
    <property type="protein sequence ID" value="CCI82015.1"/>
    <property type="molecule type" value="Genomic_DNA"/>
</dbReference>
<accession>I7KHD4</accession>
<name>I7KHD4_9LACO</name>
<dbReference type="eggNOG" id="ENOG5033BYN">
    <property type="taxonomic scope" value="Bacteria"/>
</dbReference>
<keyword evidence="2" id="KW-1185">Reference proteome</keyword>
<evidence type="ECO:0000313" key="2">
    <source>
        <dbReference type="Proteomes" id="UP000009320"/>
    </source>
</evidence>
<dbReference type="GeneID" id="82847235"/>
<dbReference type="AlphaFoldDB" id="I7KHD4"/>
<dbReference type="OrthoDB" id="2326888at2"/>
<organism evidence="1 2">
    <name type="scientific">Lactobacillus hominis DSM 23910 = CRBIP 24.179</name>
    <dbReference type="NCBI Taxonomy" id="1423758"/>
    <lineage>
        <taxon>Bacteria</taxon>
        <taxon>Bacillati</taxon>
        <taxon>Bacillota</taxon>
        <taxon>Bacilli</taxon>
        <taxon>Lactobacillales</taxon>
        <taxon>Lactobacillaceae</taxon>
        <taxon>Lactobacillus</taxon>
    </lineage>
</organism>
<proteinExistence type="predicted"/>
<comment type="caution">
    <text evidence="1">The sequence shown here is derived from an EMBL/GenBank/DDBJ whole genome shotgun (WGS) entry which is preliminary data.</text>
</comment>
<gene>
    <name evidence="1" type="ORF">BN55_01530</name>
</gene>